<proteinExistence type="predicted"/>
<evidence type="ECO:0008006" key="4">
    <source>
        <dbReference type="Google" id="ProtNLM"/>
    </source>
</evidence>
<evidence type="ECO:0000313" key="2">
    <source>
        <dbReference type="EMBL" id="KIJ60111.1"/>
    </source>
</evidence>
<evidence type="ECO:0000313" key="3">
    <source>
        <dbReference type="Proteomes" id="UP000053820"/>
    </source>
</evidence>
<dbReference type="EMBL" id="KN839876">
    <property type="protein sequence ID" value="KIJ60111.1"/>
    <property type="molecule type" value="Genomic_DNA"/>
</dbReference>
<keyword evidence="3" id="KW-1185">Reference proteome</keyword>
<feature type="compositionally biased region" description="Polar residues" evidence="1">
    <location>
        <begin position="234"/>
        <end position="260"/>
    </location>
</feature>
<dbReference type="OrthoDB" id="2746456at2759"/>
<protein>
    <recommendedName>
        <fullName evidence="4">BTB domain-containing protein</fullName>
    </recommendedName>
</protein>
<feature type="compositionally biased region" description="Polar residues" evidence="1">
    <location>
        <begin position="9"/>
        <end position="23"/>
    </location>
</feature>
<dbReference type="HOGENOM" id="CLU_447658_0_0_1"/>
<sequence>MAKSESLAERSTTNSKSSITSQRLWCVSGTGIDVGTDVADAKPSQRQDSPVPEPQAQTEALRLEPAPTAAPRRVPSQMHLTALRDHLQSIRFARSSTKTSPKPADSRAEPPVRKLKQPPAEESTPRDGFKTSAEKASVRLKFLPSKTRGTESVRRSMKEKRQASVDRRVLGAKSKPARSSITRSSVGAGAGSPPITFQLVVEPWLESVSEGSSTSSSPVSATHVGIDACPVSSDVATEGQSPTETISKTSQITEIPTLSTPSKTPLLPSFSGVPIAIPKRESITSLVGSSTPSTTSVPTVDAINHIVCANTNGEDTHIDSVHNVSTLSPEHPSDDPLTETCDKLIPQVLKHDKFWLADGNVVIQADDARFRLHRSRLVEQSVIFAHVFGGAGTTNEDAEKAIAEEIEILDDEEGGKIYRLKSVSSRDLVFLLELDWDLLQFHFTTPTLSMLSSILRASTALRFERCRALAIKFLEADWPCSLSDITPERKACGMEVAILGRKCGVKGVLVRAFYELARANGGYGLSSTGSDPDGGQREEEGKLEGISKVDLALVDRVREHMVHAWAQTAARLSPPCPVHTGLECPSISSQREAWERLVHDSGVFKTFLFDPICGLQALVDIKWEEERWCEECVRVRREAWLRQRQELWEWVGAELDG</sequence>
<reference evidence="2 3" key="1">
    <citation type="submission" date="2014-04" db="EMBL/GenBank/DDBJ databases">
        <title>Evolutionary Origins and Diversification of the Mycorrhizal Mutualists.</title>
        <authorList>
            <consortium name="DOE Joint Genome Institute"/>
            <consortium name="Mycorrhizal Genomics Consortium"/>
            <person name="Kohler A."/>
            <person name="Kuo A."/>
            <person name="Nagy L.G."/>
            <person name="Floudas D."/>
            <person name="Copeland A."/>
            <person name="Barry K.W."/>
            <person name="Cichocki N."/>
            <person name="Veneault-Fourrey C."/>
            <person name="LaButti K."/>
            <person name="Lindquist E.A."/>
            <person name="Lipzen A."/>
            <person name="Lundell T."/>
            <person name="Morin E."/>
            <person name="Murat C."/>
            <person name="Riley R."/>
            <person name="Ohm R."/>
            <person name="Sun H."/>
            <person name="Tunlid A."/>
            <person name="Henrissat B."/>
            <person name="Grigoriev I.V."/>
            <person name="Hibbett D.S."/>
            <person name="Martin F."/>
        </authorList>
    </citation>
    <scope>NUCLEOTIDE SEQUENCE [LARGE SCALE GENOMIC DNA]</scope>
    <source>
        <strain evidence="2 3">MD-312</strain>
    </source>
</reference>
<dbReference type="Proteomes" id="UP000053820">
    <property type="component" value="Unassembled WGS sequence"/>
</dbReference>
<name>A0A0C9W9T7_9AGAM</name>
<feature type="region of interest" description="Disordered" evidence="1">
    <location>
        <begin position="233"/>
        <end position="260"/>
    </location>
</feature>
<organism evidence="2 3">
    <name type="scientific">Hydnomerulius pinastri MD-312</name>
    <dbReference type="NCBI Taxonomy" id="994086"/>
    <lineage>
        <taxon>Eukaryota</taxon>
        <taxon>Fungi</taxon>
        <taxon>Dikarya</taxon>
        <taxon>Basidiomycota</taxon>
        <taxon>Agaricomycotina</taxon>
        <taxon>Agaricomycetes</taxon>
        <taxon>Agaricomycetidae</taxon>
        <taxon>Boletales</taxon>
        <taxon>Boletales incertae sedis</taxon>
        <taxon>Leucogyrophana</taxon>
    </lineage>
</organism>
<feature type="compositionally biased region" description="Basic and acidic residues" evidence="1">
    <location>
        <begin position="148"/>
        <end position="169"/>
    </location>
</feature>
<evidence type="ECO:0000256" key="1">
    <source>
        <dbReference type="SAM" id="MobiDB-lite"/>
    </source>
</evidence>
<gene>
    <name evidence="2" type="ORF">HYDPIDRAFT_32533</name>
</gene>
<feature type="region of interest" description="Disordered" evidence="1">
    <location>
        <begin position="1"/>
        <end position="189"/>
    </location>
</feature>
<feature type="compositionally biased region" description="Basic and acidic residues" evidence="1">
    <location>
        <begin position="123"/>
        <end position="137"/>
    </location>
</feature>
<dbReference type="AlphaFoldDB" id="A0A0C9W9T7"/>
<accession>A0A0C9W9T7</accession>